<dbReference type="GO" id="GO:0004806">
    <property type="term" value="F:triacylglycerol lipase activity"/>
    <property type="evidence" value="ECO:0007669"/>
    <property type="project" value="TreeGrafter"/>
</dbReference>
<dbReference type="InterPro" id="IPR000073">
    <property type="entry name" value="AB_hydrolase_1"/>
</dbReference>
<dbReference type="AlphaFoldDB" id="A0A512NHY9"/>
<proteinExistence type="predicted"/>
<dbReference type="GO" id="GO:0046503">
    <property type="term" value="P:glycerolipid catabolic process"/>
    <property type="evidence" value="ECO:0007669"/>
    <property type="project" value="TreeGrafter"/>
</dbReference>
<dbReference type="InterPro" id="IPR050471">
    <property type="entry name" value="AB_hydrolase"/>
</dbReference>
<evidence type="ECO:0000313" key="2">
    <source>
        <dbReference type="EMBL" id="GEP58569.1"/>
    </source>
</evidence>
<gene>
    <name evidence="2" type="ORF">RSO01_57350</name>
</gene>
<dbReference type="Gene3D" id="3.40.50.1820">
    <property type="entry name" value="alpha/beta hydrolase"/>
    <property type="match status" value="1"/>
</dbReference>
<dbReference type="EMBL" id="BKAJ01000105">
    <property type="protein sequence ID" value="GEP58569.1"/>
    <property type="molecule type" value="Genomic_DNA"/>
</dbReference>
<dbReference type="OrthoDB" id="9780765at2"/>
<reference evidence="2 3" key="1">
    <citation type="submission" date="2019-07" db="EMBL/GenBank/DDBJ databases">
        <title>Whole genome shotgun sequence of Reyranella soli NBRC 108950.</title>
        <authorList>
            <person name="Hosoyama A."/>
            <person name="Uohara A."/>
            <person name="Ohji S."/>
            <person name="Ichikawa N."/>
        </authorList>
    </citation>
    <scope>NUCLEOTIDE SEQUENCE [LARGE SCALE GENOMIC DNA]</scope>
    <source>
        <strain evidence="2 3">NBRC 108950</strain>
    </source>
</reference>
<dbReference type="PRINTS" id="PR00111">
    <property type="entry name" value="ABHYDROLASE"/>
</dbReference>
<accession>A0A512NHY9</accession>
<feature type="domain" description="AB hydrolase-1" evidence="1">
    <location>
        <begin position="21"/>
        <end position="245"/>
    </location>
</feature>
<dbReference type="Proteomes" id="UP000321058">
    <property type="component" value="Unassembled WGS sequence"/>
</dbReference>
<keyword evidence="3" id="KW-1185">Reference proteome</keyword>
<organism evidence="2 3">
    <name type="scientific">Reyranella soli</name>
    <dbReference type="NCBI Taxonomy" id="1230389"/>
    <lineage>
        <taxon>Bacteria</taxon>
        <taxon>Pseudomonadati</taxon>
        <taxon>Pseudomonadota</taxon>
        <taxon>Alphaproteobacteria</taxon>
        <taxon>Hyphomicrobiales</taxon>
        <taxon>Reyranellaceae</taxon>
        <taxon>Reyranella</taxon>
    </lineage>
</organism>
<protein>
    <submittedName>
        <fullName evidence="2">Alpha/beta hydrolase</fullName>
    </submittedName>
</protein>
<dbReference type="Pfam" id="PF00561">
    <property type="entry name" value="Abhydrolase_1"/>
    <property type="match status" value="1"/>
</dbReference>
<evidence type="ECO:0000259" key="1">
    <source>
        <dbReference type="Pfam" id="PF00561"/>
    </source>
</evidence>
<dbReference type="SUPFAM" id="SSF53474">
    <property type="entry name" value="alpha/beta-Hydrolases"/>
    <property type="match status" value="1"/>
</dbReference>
<keyword evidence="2" id="KW-0378">Hydrolase</keyword>
<dbReference type="InterPro" id="IPR029058">
    <property type="entry name" value="AB_hydrolase_fold"/>
</dbReference>
<dbReference type="PANTHER" id="PTHR43433:SF5">
    <property type="entry name" value="AB HYDROLASE-1 DOMAIN-CONTAINING PROTEIN"/>
    <property type="match status" value="1"/>
</dbReference>
<sequence length="274" mass="28888">MPTVQANGTTIAFARRGSGAPLLLIHGAEADHSMFDTLGALLAEHFTVIAYDQRDSGATRNPDAPYGLTELADDAATLVEALGFERAHVFGTSLGGVIAQVLAQRHPQRIDRLVLSSTFRAGVAPASLNPEVFARLAALRASLPGSASEIARYFFTERYLASHPEAAALFAGNRRDAAQKQRRAAILARPVAVDLGVISCPTLVLAAAEDRLIPPSHTLSLASELPDARTATIADAGHVAAIQDPEAVAHEVLAFLQARTTIGGNRDDHRGAQP</sequence>
<dbReference type="PANTHER" id="PTHR43433">
    <property type="entry name" value="HYDROLASE, ALPHA/BETA FOLD FAMILY PROTEIN"/>
    <property type="match status" value="1"/>
</dbReference>
<evidence type="ECO:0000313" key="3">
    <source>
        <dbReference type="Proteomes" id="UP000321058"/>
    </source>
</evidence>
<name>A0A512NHY9_9HYPH</name>
<dbReference type="RefSeq" id="WP_147153935.1">
    <property type="nucleotide sequence ID" value="NZ_BKAJ01000105.1"/>
</dbReference>
<comment type="caution">
    <text evidence="2">The sequence shown here is derived from an EMBL/GenBank/DDBJ whole genome shotgun (WGS) entry which is preliminary data.</text>
</comment>